<evidence type="ECO:0000256" key="2">
    <source>
        <dbReference type="ARBA" id="ARBA00006645"/>
    </source>
</evidence>
<dbReference type="GO" id="GO:0005730">
    <property type="term" value="C:nucleolus"/>
    <property type="evidence" value="ECO:0007669"/>
    <property type="project" value="TreeGrafter"/>
</dbReference>
<dbReference type="EC" id="5.6.2.1" evidence="3"/>
<dbReference type="Gene3D" id="2.170.11.10">
    <property type="entry name" value="DNA Topoisomerase I, domain 2"/>
    <property type="match status" value="1"/>
</dbReference>
<keyword evidence="7 9" id="KW-0413">Isomerase</keyword>
<dbReference type="Pfam" id="PF14370">
    <property type="entry name" value="Topo_C_assoc"/>
    <property type="match status" value="1"/>
</dbReference>
<dbReference type="GO" id="GO:0005694">
    <property type="term" value="C:chromosome"/>
    <property type="evidence" value="ECO:0007669"/>
    <property type="project" value="InterPro"/>
</dbReference>
<sequence>MEHAGASFPPEYVQHRMPLTYDGEEVQLSKAAEEVATWYAELPLDGPQLGDPEWAPTFNKNFMTDFKKILGKGHRIKDFNKIDWSGLRSYTTSKKLVKRSATDEEKAEVKAEKQATQAQFGLALVDGHLEKVGNFTIELPGLFRGRGKHPKTGKVKQRVLPEQLSLNFGEEAAVPICPIDGHGWGAVQHDPSVTWLVTWRENIMEANKYVMLAAMSSLKGKSDRDKYGKASKLKGYIGAIRDNYRGNLQSRSGEERQMATAMWLIDIYALRVGGEKGEDEADTVGCCSLRVEHFTFSTQSETAVDLEFLGKDSMRFKQTIDFANYGNVGLKVLRNIKDFCKGKRKNEDVFEFLNPSMLNAHLQSIMPGLTAKVFRTYNASETLQNELPSAEDMRRLQDPEKVVAYNEANRKVAILCNHQKTVSAAQQEGLDALQGKVAMLKKQKRELQAMKKKIEAGDTSSVRTANDVALVARAEAAKAKAEKLRNSAKTDEQRIKATKATEEWRELRKRAAAEKFKQAHLFKNVPSDPKKVQARIVTWTEKIRKQELTLQNKSDNKEVALGTSKINYMDPRITVAWCKRVELPIERVFARTLRDKFNWAMAVPPDWRFEAPDN</sequence>
<dbReference type="InterPro" id="IPR013030">
    <property type="entry name" value="DNA_topo_DNA_db_N_dom2"/>
</dbReference>
<dbReference type="Pfam" id="PF01028">
    <property type="entry name" value="Topoisom_I"/>
    <property type="match status" value="1"/>
</dbReference>
<dbReference type="InterPro" id="IPR013034">
    <property type="entry name" value="DNA_topo_DNA_db_N_dom1"/>
</dbReference>
<dbReference type="PROSITE" id="PS00176">
    <property type="entry name" value="TOPO_IB_1"/>
    <property type="match status" value="1"/>
</dbReference>
<evidence type="ECO:0000256" key="8">
    <source>
        <dbReference type="ARBA" id="ARBA00033297"/>
    </source>
</evidence>
<dbReference type="InterPro" id="IPR013500">
    <property type="entry name" value="TopoI_cat_euk"/>
</dbReference>
<dbReference type="InterPro" id="IPR008336">
    <property type="entry name" value="TopoI_DNA-bd_euk"/>
</dbReference>
<dbReference type="PROSITE" id="PS52038">
    <property type="entry name" value="TOPO_IB_2"/>
    <property type="match status" value="1"/>
</dbReference>
<dbReference type="InterPro" id="IPR013499">
    <property type="entry name" value="TopoI_euk"/>
</dbReference>
<accession>A0A7S1TRD4</accession>
<dbReference type="InterPro" id="IPR051062">
    <property type="entry name" value="Topoisomerase_IB"/>
</dbReference>
<evidence type="ECO:0000256" key="6">
    <source>
        <dbReference type="ARBA" id="ARBA00023125"/>
    </source>
</evidence>
<dbReference type="SUPFAM" id="SSF56349">
    <property type="entry name" value="DNA breaking-rejoining enzymes"/>
    <property type="match status" value="1"/>
</dbReference>
<dbReference type="InterPro" id="IPR014711">
    <property type="entry name" value="TopoI_cat_a-hlx-sub_euk"/>
</dbReference>
<name>A0A7S1TRD4_9STRA</name>
<evidence type="ECO:0000256" key="5">
    <source>
        <dbReference type="ARBA" id="ARBA00023029"/>
    </source>
</evidence>
<dbReference type="InterPro" id="IPR001631">
    <property type="entry name" value="TopoI"/>
</dbReference>
<dbReference type="GO" id="GO:0006260">
    <property type="term" value="P:DNA replication"/>
    <property type="evidence" value="ECO:0007669"/>
    <property type="project" value="TreeGrafter"/>
</dbReference>
<organism evidence="12">
    <name type="scientific">Phaeomonas parva</name>
    <dbReference type="NCBI Taxonomy" id="124430"/>
    <lineage>
        <taxon>Eukaryota</taxon>
        <taxon>Sar</taxon>
        <taxon>Stramenopiles</taxon>
        <taxon>Ochrophyta</taxon>
        <taxon>Pinguiophyceae</taxon>
        <taxon>Pinguiochrysidales</taxon>
        <taxon>Pinguiochrysidaceae</taxon>
        <taxon>Phaeomonas</taxon>
    </lineage>
</organism>
<evidence type="ECO:0000256" key="7">
    <source>
        <dbReference type="ARBA" id="ARBA00023235"/>
    </source>
</evidence>
<dbReference type="Gene3D" id="1.10.132.10">
    <property type="match status" value="1"/>
</dbReference>
<dbReference type="InterPro" id="IPR014727">
    <property type="entry name" value="TopoI_cat_a/b-sub_euk"/>
</dbReference>
<keyword evidence="10" id="KW-0175">Coiled coil</keyword>
<dbReference type="InterPro" id="IPR018521">
    <property type="entry name" value="TopoIB_AS"/>
</dbReference>
<feature type="active site" description="O-(3'-phospho-DNA)-tyrosine intermediate" evidence="9">
    <location>
        <position position="568"/>
    </location>
</feature>
<evidence type="ECO:0000256" key="9">
    <source>
        <dbReference type="PROSITE-ProRule" id="PRU01382"/>
    </source>
</evidence>
<keyword evidence="6 9" id="KW-0238">DNA-binding</keyword>
<feature type="domain" description="DNA topoisomerase I eukaryotic-type" evidence="11">
    <location>
        <begin position="142"/>
        <end position="582"/>
    </location>
</feature>
<evidence type="ECO:0000259" key="11">
    <source>
        <dbReference type="SMART" id="SM00435"/>
    </source>
</evidence>
<evidence type="ECO:0000313" key="12">
    <source>
        <dbReference type="EMBL" id="CAD9242704.1"/>
    </source>
</evidence>
<dbReference type="PANTHER" id="PTHR10290:SF3">
    <property type="entry name" value="DNA TOPOISOMERASE 1"/>
    <property type="match status" value="1"/>
</dbReference>
<dbReference type="InterPro" id="IPR011010">
    <property type="entry name" value="DNA_brk_join_enz"/>
</dbReference>
<dbReference type="GO" id="GO:0006265">
    <property type="term" value="P:DNA topological change"/>
    <property type="evidence" value="ECO:0007669"/>
    <property type="project" value="UniProtKB-UniRule"/>
</dbReference>
<gene>
    <name evidence="12" type="ORF">PPAR1163_LOCUS1048</name>
</gene>
<dbReference type="GO" id="GO:0003677">
    <property type="term" value="F:DNA binding"/>
    <property type="evidence" value="ECO:0007669"/>
    <property type="project" value="UniProtKB-UniRule"/>
</dbReference>
<dbReference type="InterPro" id="IPR036202">
    <property type="entry name" value="TopoI_DNA-bd_euk_N_sf"/>
</dbReference>
<comment type="similarity">
    <text evidence="2 9">Belongs to the type IB topoisomerase family.</text>
</comment>
<dbReference type="EMBL" id="HBGJ01001559">
    <property type="protein sequence ID" value="CAD9242704.1"/>
    <property type="molecule type" value="Transcribed_RNA"/>
</dbReference>
<reference evidence="12" key="1">
    <citation type="submission" date="2021-01" db="EMBL/GenBank/DDBJ databases">
        <authorList>
            <person name="Corre E."/>
            <person name="Pelletier E."/>
            <person name="Niang G."/>
            <person name="Scheremetjew M."/>
            <person name="Finn R."/>
            <person name="Kale V."/>
            <person name="Holt S."/>
            <person name="Cochrane G."/>
            <person name="Meng A."/>
            <person name="Brown T."/>
            <person name="Cohen L."/>
        </authorList>
    </citation>
    <scope>NUCLEOTIDE SEQUENCE</scope>
    <source>
        <strain evidence="12">CCMP2877</strain>
    </source>
</reference>
<evidence type="ECO:0000256" key="3">
    <source>
        <dbReference type="ARBA" id="ARBA00012891"/>
    </source>
</evidence>
<dbReference type="AlphaFoldDB" id="A0A7S1TRD4"/>
<evidence type="ECO:0000256" key="10">
    <source>
        <dbReference type="SAM" id="Coils"/>
    </source>
</evidence>
<dbReference type="Gene3D" id="1.10.10.41">
    <property type="entry name" value="Yeast DNA topoisomerase - domain 1"/>
    <property type="match status" value="1"/>
</dbReference>
<dbReference type="SUPFAM" id="SSF56741">
    <property type="entry name" value="Eukaryotic DNA topoisomerase I, N-terminal DNA-binding fragment"/>
    <property type="match status" value="1"/>
</dbReference>
<dbReference type="Gene3D" id="3.90.15.10">
    <property type="entry name" value="Topoisomerase I, Chain A, domain 3"/>
    <property type="match status" value="1"/>
</dbReference>
<evidence type="ECO:0000256" key="4">
    <source>
        <dbReference type="ARBA" id="ARBA00019632"/>
    </source>
</evidence>
<dbReference type="PRINTS" id="PR00416">
    <property type="entry name" value="EUTPISMRASEI"/>
</dbReference>
<comment type="catalytic activity">
    <reaction evidence="1 9">
        <text>ATP-independent breakage of single-stranded DNA, followed by passage and rejoining.</text>
        <dbReference type="EC" id="5.6.2.1"/>
    </reaction>
</comment>
<proteinExistence type="inferred from homology"/>
<dbReference type="PANTHER" id="PTHR10290">
    <property type="entry name" value="DNA TOPOISOMERASE I"/>
    <property type="match status" value="1"/>
</dbReference>
<keyword evidence="5 9" id="KW-0799">Topoisomerase</keyword>
<protein>
    <recommendedName>
        <fullName evidence="4">DNA topoisomerase 1</fullName>
        <ecNumber evidence="3">5.6.2.1</ecNumber>
    </recommendedName>
    <alternativeName>
        <fullName evidence="8">DNA topoisomerase I</fullName>
    </alternativeName>
</protein>
<dbReference type="GO" id="GO:0007059">
    <property type="term" value="P:chromosome segregation"/>
    <property type="evidence" value="ECO:0007669"/>
    <property type="project" value="TreeGrafter"/>
</dbReference>
<dbReference type="SMART" id="SM00435">
    <property type="entry name" value="TOPEUc"/>
    <property type="match status" value="1"/>
</dbReference>
<dbReference type="InterPro" id="IPR025834">
    <property type="entry name" value="TopoI_C_dom"/>
</dbReference>
<feature type="coiled-coil region" evidence="10">
    <location>
        <begin position="430"/>
        <end position="501"/>
    </location>
</feature>
<evidence type="ECO:0000256" key="1">
    <source>
        <dbReference type="ARBA" id="ARBA00000213"/>
    </source>
</evidence>
<dbReference type="Pfam" id="PF02919">
    <property type="entry name" value="Topoisom_I_N"/>
    <property type="match status" value="1"/>
</dbReference>
<dbReference type="GO" id="GO:0003917">
    <property type="term" value="F:DNA topoisomerase type I (single strand cut, ATP-independent) activity"/>
    <property type="evidence" value="ECO:0007669"/>
    <property type="project" value="UniProtKB-UniRule"/>
</dbReference>